<dbReference type="AlphaFoldDB" id="A0ABD2JCG0"/>
<comment type="caution">
    <text evidence="4">The sequence shown here is derived from an EMBL/GenBank/DDBJ whole genome shotgun (WGS) entry which is preliminary data.</text>
</comment>
<evidence type="ECO:0000256" key="1">
    <source>
        <dbReference type="SAM" id="MobiDB-lite"/>
    </source>
</evidence>
<feature type="domain" description="C-type lectin" evidence="3">
    <location>
        <begin position="333"/>
        <end position="435"/>
    </location>
</feature>
<feature type="compositionally biased region" description="Basic and acidic residues" evidence="1">
    <location>
        <begin position="133"/>
        <end position="153"/>
    </location>
</feature>
<feature type="compositionally biased region" description="Basic and acidic residues" evidence="1">
    <location>
        <begin position="161"/>
        <end position="170"/>
    </location>
</feature>
<organism evidence="4 5">
    <name type="scientific">Heterodera trifolii</name>
    <dbReference type="NCBI Taxonomy" id="157864"/>
    <lineage>
        <taxon>Eukaryota</taxon>
        <taxon>Metazoa</taxon>
        <taxon>Ecdysozoa</taxon>
        <taxon>Nematoda</taxon>
        <taxon>Chromadorea</taxon>
        <taxon>Rhabditida</taxon>
        <taxon>Tylenchina</taxon>
        <taxon>Tylenchomorpha</taxon>
        <taxon>Tylenchoidea</taxon>
        <taxon>Heteroderidae</taxon>
        <taxon>Heteroderinae</taxon>
        <taxon>Heterodera</taxon>
    </lineage>
</organism>
<reference evidence="4 5" key="1">
    <citation type="submission" date="2024-10" db="EMBL/GenBank/DDBJ databases">
        <authorList>
            <person name="Kim D."/>
        </authorList>
    </citation>
    <scope>NUCLEOTIDE SEQUENCE [LARGE SCALE GENOMIC DNA]</scope>
    <source>
        <strain evidence="4">BH-2024</strain>
    </source>
</reference>
<dbReference type="InterPro" id="IPR016186">
    <property type="entry name" value="C-type_lectin-like/link_sf"/>
</dbReference>
<feature type="region of interest" description="Disordered" evidence="1">
    <location>
        <begin position="133"/>
        <end position="212"/>
    </location>
</feature>
<dbReference type="InterPro" id="IPR016187">
    <property type="entry name" value="CTDL_fold"/>
</dbReference>
<dbReference type="PROSITE" id="PS50041">
    <property type="entry name" value="C_TYPE_LECTIN_2"/>
    <property type="match status" value="1"/>
</dbReference>
<evidence type="ECO:0000256" key="2">
    <source>
        <dbReference type="SAM" id="Phobius"/>
    </source>
</evidence>
<dbReference type="SMART" id="SM00034">
    <property type="entry name" value="CLECT"/>
    <property type="match status" value="1"/>
</dbReference>
<keyword evidence="2" id="KW-0472">Membrane</keyword>
<keyword evidence="2" id="KW-1133">Transmembrane helix</keyword>
<evidence type="ECO:0000313" key="5">
    <source>
        <dbReference type="Proteomes" id="UP001620626"/>
    </source>
</evidence>
<sequence length="437" mass="49886">MEMRCVPSRRPFRLIAPLFNAIPTFYLILTLIFCILSPRVDSADADEWYAARQLRAPKPKFIRFGRSGQKMIPFSRSFSTETQYGDEGINQLDALVDAVDKLYQSSPEIRAFKTAPKRAQKFIRFEKKRRAKGERLGGEKAPEGIARGDERLKGKGRGRKRTDGGTDHGKKTQGKVQRKCADDEQTKANDGKAKGRRHEQKESEERAAPPPFGGLSSFASVCAAFPTNSSTQWDSFVLTVNSAETNGQQFEGFDNLLTITKGEKEQSQAAAEPPEHLLKKLGEMISSLGKMFSLRFDELSKKIDWMEANQRNFMKANEWSELSEGKRIRKSAEQRNWTEAERMCTEMNGSLLEINSAEEKRRTFRELIKNKDDSFWWVGFATTTHSPQWNGDENRINERNLARGEERQMCTAITKKGGGKRTERKCEERNQFICQIK</sequence>
<evidence type="ECO:0000313" key="4">
    <source>
        <dbReference type="EMBL" id="KAL3088290.1"/>
    </source>
</evidence>
<evidence type="ECO:0000259" key="3">
    <source>
        <dbReference type="PROSITE" id="PS50041"/>
    </source>
</evidence>
<keyword evidence="5" id="KW-1185">Reference proteome</keyword>
<dbReference type="SUPFAM" id="SSF56436">
    <property type="entry name" value="C-type lectin-like"/>
    <property type="match status" value="1"/>
</dbReference>
<dbReference type="EMBL" id="JBICBT010001002">
    <property type="protein sequence ID" value="KAL3088290.1"/>
    <property type="molecule type" value="Genomic_DNA"/>
</dbReference>
<name>A0ABD2JCG0_9BILA</name>
<accession>A0ABD2JCG0</accession>
<dbReference type="CDD" id="cd00037">
    <property type="entry name" value="CLECT"/>
    <property type="match status" value="1"/>
</dbReference>
<protein>
    <recommendedName>
        <fullName evidence="3">C-type lectin domain-containing protein</fullName>
    </recommendedName>
</protein>
<feature type="compositionally biased region" description="Basic and acidic residues" evidence="1">
    <location>
        <begin position="179"/>
        <end position="207"/>
    </location>
</feature>
<dbReference type="Gene3D" id="3.10.100.10">
    <property type="entry name" value="Mannose-Binding Protein A, subunit A"/>
    <property type="match status" value="1"/>
</dbReference>
<feature type="transmembrane region" description="Helical" evidence="2">
    <location>
        <begin position="12"/>
        <end position="33"/>
    </location>
</feature>
<dbReference type="Pfam" id="PF00059">
    <property type="entry name" value="Lectin_C"/>
    <property type="match status" value="1"/>
</dbReference>
<gene>
    <name evidence="4" type="ORF">niasHT_023850</name>
</gene>
<keyword evidence="2" id="KW-0812">Transmembrane</keyword>
<dbReference type="Proteomes" id="UP001620626">
    <property type="component" value="Unassembled WGS sequence"/>
</dbReference>
<dbReference type="InterPro" id="IPR001304">
    <property type="entry name" value="C-type_lectin-like"/>
</dbReference>
<proteinExistence type="predicted"/>